<dbReference type="SUPFAM" id="SSF56601">
    <property type="entry name" value="beta-lactamase/transpeptidase-like"/>
    <property type="match status" value="1"/>
</dbReference>
<evidence type="ECO:0000259" key="1">
    <source>
        <dbReference type="Pfam" id="PF13354"/>
    </source>
</evidence>
<dbReference type="PANTHER" id="PTHR35333:SF3">
    <property type="entry name" value="BETA-LACTAMASE-TYPE TRANSPEPTIDASE FOLD CONTAINING PROTEIN"/>
    <property type="match status" value="1"/>
</dbReference>
<protein>
    <submittedName>
        <fullName evidence="2">Class A beta-lactamase-related serine hydrolase</fullName>
    </submittedName>
</protein>
<dbReference type="EMBL" id="JAPMLT010000004">
    <property type="protein sequence ID" value="MCX7570450.1"/>
    <property type="molecule type" value="Genomic_DNA"/>
</dbReference>
<name>A0ABT3X0M9_9BACL</name>
<dbReference type="InterPro" id="IPR000871">
    <property type="entry name" value="Beta-lactam_class-A"/>
</dbReference>
<dbReference type="Pfam" id="PF13354">
    <property type="entry name" value="Beta-lactamase2"/>
    <property type="match status" value="1"/>
</dbReference>
<evidence type="ECO:0000313" key="2">
    <source>
        <dbReference type="EMBL" id="MCX7570450.1"/>
    </source>
</evidence>
<dbReference type="InterPro" id="IPR045155">
    <property type="entry name" value="Beta-lactam_cat"/>
</dbReference>
<dbReference type="RefSeq" id="WP_267151695.1">
    <property type="nucleotide sequence ID" value="NZ_JAPMLT010000004.1"/>
</dbReference>
<dbReference type="PANTHER" id="PTHR35333">
    <property type="entry name" value="BETA-LACTAMASE"/>
    <property type="match status" value="1"/>
</dbReference>
<organism evidence="2 3">
    <name type="scientific">Tumebacillus lacus</name>
    <dbReference type="NCBI Taxonomy" id="2995335"/>
    <lineage>
        <taxon>Bacteria</taxon>
        <taxon>Bacillati</taxon>
        <taxon>Bacillota</taxon>
        <taxon>Bacilli</taxon>
        <taxon>Bacillales</taxon>
        <taxon>Alicyclobacillaceae</taxon>
        <taxon>Tumebacillus</taxon>
    </lineage>
</organism>
<dbReference type="GO" id="GO:0016787">
    <property type="term" value="F:hydrolase activity"/>
    <property type="evidence" value="ECO:0007669"/>
    <property type="project" value="UniProtKB-KW"/>
</dbReference>
<evidence type="ECO:0000313" key="3">
    <source>
        <dbReference type="Proteomes" id="UP001208017"/>
    </source>
</evidence>
<gene>
    <name evidence="2" type="ORF">OS242_10800</name>
</gene>
<sequence length="268" mass="29587">MLNTLQPALNQLLADADGTFAASIYHFESHTSFDYRADETFYAASIIKVPIMAAVYEQAFQGRLRLSERIRVEAEDMVVGSGNLQHLSPGLELSIHDLTTLMIIESDNTATNLLIDRLGRTTIQAALAGWDLPGTSFHNKLCIIPAQIEHYNLITAADMTRLMTMIGQGKIVSWHACNEMVKILKAQKFNDGIPAKLPVDTNAPVGAMPAFEMAHKTGWVTGTEHDVGLLYFPGHTFAVSVLSKEIRDRAEAKRVMSEVGRLLYEATK</sequence>
<reference evidence="2 3" key="1">
    <citation type="submission" date="2022-11" db="EMBL/GenBank/DDBJ databases">
        <title>Study of microbial diversity in lake waters.</title>
        <authorList>
            <person name="Zhang J."/>
        </authorList>
    </citation>
    <scope>NUCLEOTIDE SEQUENCE [LARGE SCALE GENOMIC DNA]</scope>
    <source>
        <strain evidence="2 3">DT12</strain>
    </source>
</reference>
<keyword evidence="2" id="KW-0378">Hydrolase</keyword>
<accession>A0ABT3X0M9</accession>
<dbReference type="InterPro" id="IPR012338">
    <property type="entry name" value="Beta-lactam/transpept-like"/>
</dbReference>
<dbReference type="Proteomes" id="UP001208017">
    <property type="component" value="Unassembled WGS sequence"/>
</dbReference>
<proteinExistence type="predicted"/>
<dbReference type="Gene3D" id="3.40.710.10">
    <property type="entry name" value="DD-peptidase/beta-lactamase superfamily"/>
    <property type="match status" value="1"/>
</dbReference>
<comment type="caution">
    <text evidence="2">The sequence shown here is derived from an EMBL/GenBank/DDBJ whole genome shotgun (WGS) entry which is preliminary data.</text>
</comment>
<keyword evidence="3" id="KW-1185">Reference proteome</keyword>
<feature type="domain" description="Beta-lactamase class A catalytic" evidence="1">
    <location>
        <begin position="24"/>
        <end position="242"/>
    </location>
</feature>